<name>A0A0B2QSG0_GLYSO</name>
<dbReference type="InterPro" id="IPR053151">
    <property type="entry name" value="RNase_H-like"/>
</dbReference>
<dbReference type="PANTHER" id="PTHR47723">
    <property type="entry name" value="OS05G0353850 PROTEIN"/>
    <property type="match status" value="1"/>
</dbReference>
<dbReference type="GO" id="GO:0004523">
    <property type="term" value="F:RNA-DNA hybrid ribonuclease activity"/>
    <property type="evidence" value="ECO:0007669"/>
    <property type="project" value="InterPro"/>
</dbReference>
<dbReference type="CDD" id="cd06222">
    <property type="entry name" value="RNase_H_like"/>
    <property type="match status" value="1"/>
</dbReference>
<evidence type="ECO:0000259" key="1">
    <source>
        <dbReference type="Pfam" id="PF13456"/>
    </source>
</evidence>
<dbReference type="InterPro" id="IPR044730">
    <property type="entry name" value="RNase_H-like_dom_plant"/>
</dbReference>
<feature type="domain" description="RNase H type-1" evidence="1">
    <location>
        <begin position="35"/>
        <end position="82"/>
    </location>
</feature>
<feature type="non-terminal residue" evidence="2">
    <location>
        <position position="1"/>
    </location>
</feature>
<dbReference type="PANTHER" id="PTHR47723:SF13">
    <property type="entry name" value="PUTATIVE-RELATED"/>
    <property type="match status" value="1"/>
</dbReference>
<dbReference type="Proteomes" id="UP000053555">
    <property type="component" value="Unassembled WGS sequence"/>
</dbReference>
<dbReference type="InterPro" id="IPR002156">
    <property type="entry name" value="RNaseH_domain"/>
</dbReference>
<evidence type="ECO:0000313" key="2">
    <source>
        <dbReference type="EMBL" id="KHN24345.1"/>
    </source>
</evidence>
<accession>A0A0B2QSG0</accession>
<reference evidence="2" key="1">
    <citation type="submission" date="2014-07" db="EMBL/GenBank/DDBJ databases">
        <title>Identification of a novel salt tolerance gene in wild soybean by whole-genome sequencing.</title>
        <authorList>
            <person name="Lam H.-M."/>
            <person name="Qi X."/>
            <person name="Li M.-W."/>
            <person name="Liu X."/>
            <person name="Xie M."/>
            <person name="Ni M."/>
            <person name="Xu X."/>
        </authorList>
    </citation>
    <scope>NUCLEOTIDE SEQUENCE [LARGE SCALE GENOMIC DNA]</scope>
    <source>
        <tissue evidence="2">Root</tissue>
    </source>
</reference>
<organism evidence="2">
    <name type="scientific">Glycine soja</name>
    <name type="common">Wild soybean</name>
    <dbReference type="NCBI Taxonomy" id="3848"/>
    <lineage>
        <taxon>Eukaryota</taxon>
        <taxon>Viridiplantae</taxon>
        <taxon>Streptophyta</taxon>
        <taxon>Embryophyta</taxon>
        <taxon>Tracheophyta</taxon>
        <taxon>Spermatophyta</taxon>
        <taxon>Magnoliopsida</taxon>
        <taxon>eudicotyledons</taxon>
        <taxon>Gunneridae</taxon>
        <taxon>Pentapetalae</taxon>
        <taxon>rosids</taxon>
        <taxon>fabids</taxon>
        <taxon>Fabales</taxon>
        <taxon>Fabaceae</taxon>
        <taxon>Papilionoideae</taxon>
        <taxon>50 kb inversion clade</taxon>
        <taxon>NPAAA clade</taxon>
        <taxon>indigoferoid/millettioid clade</taxon>
        <taxon>Phaseoleae</taxon>
        <taxon>Glycine</taxon>
        <taxon>Glycine subgen. Soja</taxon>
    </lineage>
</organism>
<dbReference type="EMBL" id="KN655391">
    <property type="protein sequence ID" value="KHN24345.1"/>
    <property type="molecule type" value="Genomic_DNA"/>
</dbReference>
<feature type="non-terminal residue" evidence="2">
    <location>
        <position position="82"/>
    </location>
</feature>
<dbReference type="GO" id="GO:0003676">
    <property type="term" value="F:nucleic acid binding"/>
    <property type="evidence" value="ECO:0007669"/>
    <property type="project" value="InterPro"/>
</dbReference>
<sequence>KYKSAHFQFSPSRNYVKEEIHMKWNSPPGSWFCLNTGGSLKSSQGLVTCGGLLRDHHGRWKIGFAKKVGCTSTFVAELWGIL</sequence>
<protein>
    <submittedName>
        <fullName evidence="2">Putative ribonuclease H protein</fullName>
    </submittedName>
</protein>
<proteinExistence type="predicted"/>
<dbReference type="Pfam" id="PF13456">
    <property type="entry name" value="RVT_3"/>
    <property type="match status" value="1"/>
</dbReference>
<dbReference type="AlphaFoldDB" id="A0A0B2QSG0"/>
<gene>
    <name evidence="2" type="ORF">glysoja_045658</name>
</gene>